<name>A0AAV5AM60_9AGAM</name>
<evidence type="ECO:0000313" key="3">
    <source>
        <dbReference type="Proteomes" id="UP001050691"/>
    </source>
</evidence>
<keyword evidence="3" id="KW-1185">Reference proteome</keyword>
<proteinExistence type="predicted"/>
<dbReference type="Proteomes" id="UP001050691">
    <property type="component" value="Unassembled WGS sequence"/>
</dbReference>
<dbReference type="InterPro" id="IPR045293">
    <property type="entry name" value="Complex1_LYR_LYRM2"/>
</dbReference>
<dbReference type="InterPro" id="IPR008011">
    <property type="entry name" value="Complex1_LYR_dom"/>
</dbReference>
<organism evidence="2 3">
    <name type="scientific">Clathrus columnatus</name>
    <dbReference type="NCBI Taxonomy" id="1419009"/>
    <lineage>
        <taxon>Eukaryota</taxon>
        <taxon>Fungi</taxon>
        <taxon>Dikarya</taxon>
        <taxon>Basidiomycota</taxon>
        <taxon>Agaricomycotina</taxon>
        <taxon>Agaricomycetes</taxon>
        <taxon>Phallomycetidae</taxon>
        <taxon>Phallales</taxon>
        <taxon>Clathraceae</taxon>
        <taxon>Clathrus</taxon>
    </lineage>
</organism>
<accession>A0AAV5AM60</accession>
<feature type="domain" description="Complex 1 LYR protein" evidence="1">
    <location>
        <begin position="13"/>
        <end position="69"/>
    </location>
</feature>
<dbReference type="Pfam" id="PF05347">
    <property type="entry name" value="Complex1_LYR"/>
    <property type="match status" value="1"/>
</dbReference>
<comment type="caution">
    <text evidence="2">The sequence shown here is derived from an EMBL/GenBank/DDBJ whole genome shotgun (WGS) entry which is preliminary data.</text>
</comment>
<evidence type="ECO:0000259" key="1">
    <source>
        <dbReference type="Pfam" id="PF05347"/>
    </source>
</evidence>
<sequence>MLTLEHFVLKARGLNLYRAAIRASRAIPDPVARKETISWIRAEFEQTAEVCEVEALKSRLAVIRRDLKEILPSIGAKMNGKI</sequence>
<dbReference type="CDD" id="cd20262">
    <property type="entry name" value="Complex1_LYR_LYRM2"/>
    <property type="match status" value="1"/>
</dbReference>
<gene>
    <name evidence="2" type="ORF">Clacol_008040</name>
</gene>
<evidence type="ECO:0000313" key="2">
    <source>
        <dbReference type="EMBL" id="GJJ13783.1"/>
    </source>
</evidence>
<dbReference type="AlphaFoldDB" id="A0AAV5AM60"/>
<dbReference type="EMBL" id="BPWL01000009">
    <property type="protein sequence ID" value="GJJ13783.1"/>
    <property type="molecule type" value="Genomic_DNA"/>
</dbReference>
<protein>
    <recommendedName>
        <fullName evidence="1">Complex 1 LYR protein domain-containing protein</fullName>
    </recommendedName>
</protein>
<reference evidence="2" key="1">
    <citation type="submission" date="2021-10" db="EMBL/GenBank/DDBJ databases">
        <title>De novo Genome Assembly of Clathrus columnatus (Basidiomycota, Fungi) Using Illumina and Nanopore Sequence Data.</title>
        <authorList>
            <person name="Ogiso-Tanaka E."/>
            <person name="Itagaki H."/>
            <person name="Hosoya T."/>
            <person name="Hosaka K."/>
        </authorList>
    </citation>
    <scope>NUCLEOTIDE SEQUENCE</scope>
    <source>
        <strain evidence="2">MO-923</strain>
    </source>
</reference>